<dbReference type="InterPro" id="IPR011008">
    <property type="entry name" value="Dimeric_a/b-barrel"/>
</dbReference>
<dbReference type="OrthoDB" id="9806380at2"/>
<organism evidence="2 3">
    <name type="scientific">Streptomyces cyaneochromogenes</name>
    <dbReference type="NCBI Taxonomy" id="2496836"/>
    <lineage>
        <taxon>Bacteria</taxon>
        <taxon>Bacillati</taxon>
        <taxon>Actinomycetota</taxon>
        <taxon>Actinomycetes</taxon>
        <taxon>Kitasatosporales</taxon>
        <taxon>Streptomycetaceae</taxon>
        <taxon>Streptomyces</taxon>
    </lineage>
</organism>
<dbReference type="Pfam" id="PF07045">
    <property type="entry name" value="DUF1330"/>
    <property type="match status" value="1"/>
</dbReference>
<dbReference type="PANTHER" id="PTHR41521">
    <property type="match status" value="1"/>
</dbReference>
<dbReference type="EMBL" id="CP034539">
    <property type="protein sequence ID" value="AZQ39273.1"/>
    <property type="molecule type" value="Genomic_DNA"/>
</dbReference>
<dbReference type="KEGG" id="scya:EJ357_42410"/>
<dbReference type="Proteomes" id="UP000280298">
    <property type="component" value="Chromosome"/>
</dbReference>
<dbReference type="SUPFAM" id="SSF54909">
    <property type="entry name" value="Dimeric alpha+beta barrel"/>
    <property type="match status" value="1"/>
</dbReference>
<reference evidence="2 3" key="1">
    <citation type="journal article" date="2019" name="Int. J. Syst. Evol. Microbiol.">
        <title>Streptomyces cyaneochromogenes sp. nov., a blue pigment-producing actinomycete from manganese-contaminated soil.</title>
        <authorList>
            <person name="Tang X."/>
            <person name="Zhao J."/>
            <person name="Li K."/>
            <person name="Chen Z."/>
            <person name="Sun Y."/>
            <person name="Gao J."/>
        </authorList>
    </citation>
    <scope>NUCLEOTIDE SEQUENCE [LARGE SCALE GENOMIC DNA]</scope>
    <source>
        <strain evidence="2 3">MK-45</strain>
    </source>
</reference>
<proteinExistence type="predicted"/>
<dbReference type="Gene3D" id="3.30.70.100">
    <property type="match status" value="1"/>
</dbReference>
<evidence type="ECO:0000259" key="1">
    <source>
        <dbReference type="Pfam" id="PF07045"/>
    </source>
</evidence>
<dbReference type="AlphaFoldDB" id="A0A3Q9EUA4"/>
<evidence type="ECO:0000313" key="3">
    <source>
        <dbReference type="Proteomes" id="UP000280298"/>
    </source>
</evidence>
<feature type="domain" description="DUF1330" evidence="1">
    <location>
        <begin position="36"/>
        <end position="124"/>
    </location>
</feature>
<name>A0A3Q9EUA4_9ACTN</name>
<dbReference type="InterPro" id="IPR010753">
    <property type="entry name" value="DUF1330"/>
</dbReference>
<evidence type="ECO:0000313" key="2">
    <source>
        <dbReference type="EMBL" id="AZQ39273.1"/>
    </source>
</evidence>
<accession>A0A3Q9EUA4</accession>
<keyword evidence="3" id="KW-1185">Reference proteome</keyword>
<protein>
    <submittedName>
        <fullName evidence="2">DUF1330 domain-containing protein</fullName>
    </submittedName>
</protein>
<sequence>MTHVLVHHTYGNGQLRLRIVEIDRFRPRPAGASIVPAYVVIDLDVSDPAGFQQYIDGVTPLIEQSGARNLLIDDNAVVLEGDWEPATLVIHEFASKAALQEFWDSPEYQPLKELRRKYSSVKVVAGQSPDVP</sequence>
<gene>
    <name evidence="2" type="ORF">EJ357_42410</name>
</gene>
<dbReference type="PANTHER" id="PTHR41521:SF4">
    <property type="entry name" value="BLR0684 PROTEIN"/>
    <property type="match status" value="1"/>
</dbReference>